<evidence type="ECO:0000256" key="1">
    <source>
        <dbReference type="SAM" id="MobiDB-lite"/>
    </source>
</evidence>
<reference evidence="2 3" key="1">
    <citation type="submission" date="2019-09" db="EMBL/GenBank/DDBJ databases">
        <authorList>
            <person name="Depoorter E."/>
        </authorList>
    </citation>
    <scope>NUCLEOTIDE SEQUENCE [LARGE SCALE GENOMIC DNA]</scope>
    <source>
        <strain evidence="2">LMG 30113</strain>
    </source>
</reference>
<sequence length="212" mass="22757">MGRRARTGPSLAAGELRDADPACGRERPPRAAVRARIGIRPGRAGRRRGVVQQLLLFARPVRRPAGRPRGDGRRRLRRHGLAVERAVQAAPEAAGRALHPRRGPACAVGRRMPVPRVPQPRVEAVLRARQGDLRAAAAAPEARGRTAFAARHGRGRALDLCERDQPDADRHDHARSPRPDASGKAMPPALTTRASTGPPRPPAPAIARSRAG</sequence>
<evidence type="ECO:0000313" key="3">
    <source>
        <dbReference type="Proteomes" id="UP000494330"/>
    </source>
</evidence>
<dbReference type="EMBL" id="CABVQD010000001">
    <property type="protein sequence ID" value="VWB20212.1"/>
    <property type="molecule type" value="Genomic_DNA"/>
</dbReference>
<feature type="compositionally biased region" description="Basic and acidic residues" evidence="1">
    <location>
        <begin position="15"/>
        <end position="29"/>
    </location>
</feature>
<protein>
    <submittedName>
        <fullName evidence="2">Uncharacterized protein</fullName>
    </submittedName>
</protein>
<feature type="region of interest" description="Disordered" evidence="1">
    <location>
        <begin position="90"/>
        <end position="112"/>
    </location>
</feature>
<gene>
    <name evidence="2" type="ORF">BPA30113_00655</name>
</gene>
<feature type="region of interest" description="Disordered" evidence="1">
    <location>
        <begin position="1"/>
        <end position="30"/>
    </location>
</feature>
<dbReference type="AlphaFoldDB" id="A0A6P2HQG1"/>
<evidence type="ECO:0000313" key="2">
    <source>
        <dbReference type="EMBL" id="VWB20212.1"/>
    </source>
</evidence>
<keyword evidence="3" id="KW-1185">Reference proteome</keyword>
<name>A0A6P2HQG1_9BURK</name>
<feature type="compositionally biased region" description="Basic and acidic residues" evidence="1">
    <location>
        <begin position="157"/>
        <end position="178"/>
    </location>
</feature>
<organism evidence="2 3">
    <name type="scientific">Burkholderia paludis</name>
    <dbReference type="NCBI Taxonomy" id="1506587"/>
    <lineage>
        <taxon>Bacteria</taxon>
        <taxon>Pseudomonadati</taxon>
        <taxon>Pseudomonadota</taxon>
        <taxon>Betaproteobacteria</taxon>
        <taxon>Burkholderiales</taxon>
        <taxon>Burkholderiaceae</taxon>
        <taxon>Burkholderia</taxon>
        <taxon>Burkholderia cepacia complex</taxon>
    </lineage>
</organism>
<accession>A0A6P2HQG1</accession>
<proteinExistence type="predicted"/>
<dbReference type="Proteomes" id="UP000494330">
    <property type="component" value="Unassembled WGS sequence"/>
</dbReference>
<feature type="region of interest" description="Disordered" evidence="1">
    <location>
        <begin position="157"/>
        <end position="212"/>
    </location>
</feature>